<name>A0A3P6AK87_BRACM</name>
<accession>A0A3P6AK87</accession>
<evidence type="ECO:0000313" key="1">
    <source>
        <dbReference type="EMBL" id="VDC84611.1"/>
    </source>
</evidence>
<organism evidence="1">
    <name type="scientific">Brassica campestris</name>
    <name type="common">Field mustard</name>
    <dbReference type="NCBI Taxonomy" id="3711"/>
    <lineage>
        <taxon>Eukaryota</taxon>
        <taxon>Viridiplantae</taxon>
        <taxon>Streptophyta</taxon>
        <taxon>Embryophyta</taxon>
        <taxon>Tracheophyta</taxon>
        <taxon>Spermatophyta</taxon>
        <taxon>Magnoliopsida</taxon>
        <taxon>eudicotyledons</taxon>
        <taxon>Gunneridae</taxon>
        <taxon>Pentapetalae</taxon>
        <taxon>rosids</taxon>
        <taxon>malvids</taxon>
        <taxon>Brassicales</taxon>
        <taxon>Brassicaceae</taxon>
        <taxon>Brassiceae</taxon>
        <taxon>Brassica</taxon>
    </lineage>
</organism>
<protein>
    <submittedName>
        <fullName evidence="1">Uncharacterized protein</fullName>
    </submittedName>
</protein>
<sequence length="42" mass="4778">MAIGQTEKGVRIINKLTDEKGIKAKENCIKEFPLSLDRWTTT</sequence>
<proteinExistence type="predicted"/>
<reference evidence="1" key="1">
    <citation type="submission" date="2018-11" db="EMBL/GenBank/DDBJ databases">
        <authorList>
            <consortium name="Genoscope - CEA"/>
            <person name="William W."/>
        </authorList>
    </citation>
    <scope>NUCLEOTIDE SEQUENCE</scope>
</reference>
<dbReference type="EMBL" id="LR031573">
    <property type="protein sequence ID" value="VDC84611.1"/>
    <property type="molecule type" value="Genomic_DNA"/>
</dbReference>
<gene>
    <name evidence="1" type="ORF">BRAA02T04773Z</name>
</gene>
<dbReference type="AlphaFoldDB" id="A0A3P6AK87"/>